<reference evidence="6" key="1">
    <citation type="submission" date="2023-07" db="EMBL/GenBank/DDBJ databases">
        <title>A chromosome-level genome assembly of Lolium multiflorum.</title>
        <authorList>
            <person name="Chen Y."/>
            <person name="Copetti D."/>
            <person name="Kolliker R."/>
            <person name="Studer B."/>
        </authorList>
    </citation>
    <scope>NUCLEOTIDE SEQUENCE</scope>
    <source>
        <strain evidence="6">02402/16</strain>
        <tissue evidence="6">Leaf</tissue>
    </source>
</reference>
<proteinExistence type="predicted"/>
<dbReference type="GO" id="GO:0005886">
    <property type="term" value="C:plasma membrane"/>
    <property type="evidence" value="ECO:0007669"/>
    <property type="project" value="TreeGrafter"/>
</dbReference>
<evidence type="ECO:0000256" key="3">
    <source>
        <dbReference type="SAM" id="MobiDB-lite"/>
    </source>
</evidence>
<evidence type="ECO:0000256" key="2">
    <source>
        <dbReference type="ARBA" id="ARBA00022840"/>
    </source>
</evidence>
<dbReference type="GO" id="GO:0007166">
    <property type="term" value="P:cell surface receptor signaling pathway"/>
    <property type="evidence" value="ECO:0007669"/>
    <property type="project" value="InterPro"/>
</dbReference>
<dbReference type="PANTHER" id="PTHR27005">
    <property type="entry name" value="WALL-ASSOCIATED RECEPTOR KINASE-LIKE 21"/>
    <property type="match status" value="1"/>
</dbReference>
<evidence type="ECO:0000313" key="7">
    <source>
        <dbReference type="Proteomes" id="UP001231189"/>
    </source>
</evidence>
<name>A0AAD8T4F9_LOLMU</name>
<evidence type="ECO:0000256" key="1">
    <source>
        <dbReference type="ARBA" id="ARBA00022741"/>
    </source>
</evidence>
<dbReference type="FunFam" id="1.10.510.10:FF:000474">
    <property type="entry name" value="Wall-associated receptor kinase 3"/>
    <property type="match status" value="1"/>
</dbReference>
<protein>
    <recommendedName>
        <fullName evidence="5">Protein kinase domain-containing protein</fullName>
    </recommendedName>
</protein>
<dbReference type="Proteomes" id="UP001231189">
    <property type="component" value="Unassembled WGS sequence"/>
</dbReference>
<keyword evidence="1" id="KW-0547">Nucleotide-binding</keyword>
<keyword evidence="4" id="KW-0812">Transmembrane</keyword>
<keyword evidence="4" id="KW-0472">Membrane</keyword>
<sequence>MNILVKAAGFLLLSEDGSSRKGAFGQVYQAVLEDQCIVAVIRFIHNIQEKIAKELTVHCEINHKNVVRLIGYCIDGKALTIVTEYIPEGNLSDVLHRDDIPFPLDTRLRIAIECAEALSYMHWQMCIQVIHGDINPANILLDEKLRAKISDFAMSRLVNTDNTLYTQNVIESVGYMDPLFSQNDGFRAKSDVYSFGVVLLELITRKKARIDDVETSLVGIFSQDLARGINRVRKLFDAEISNPCDMKIIEEIANLSGRCLRMELHRRPEMLEVAECLRKLREALHQRQERTRRSLFYWGWKRKTEPAETSGGHFRQGVIDGKQEQRKRSSKQQQRDDGQQSSVRAETVRGGKLRFFVAGSAEMTLQLEVEDLFEATGENLGKGTVGTTYMADPLIGPKLAVKRLKGVNLPENDFQKCVSAIRAIRNEHVAPLRGYYFGDDEKLLLYDYMPMGSLAKALHGNIHLSISRTSNIFMLASLSHAVFFIQESKALGWTGSRGKSKLLSRKKTLPLRPLSGKAHAMPLAADLLVPTRKEGCAKRCQPGGGEFQQRTDRFHTRWVVDPWQRRFIVVELTELGGDGVYARRGGSSRGLRVKTLDCRDLNRGGMMRHYVLGGVIVEFRFHSDSFRCIHWQLLVICLTLTYCVIGSYGFIYGARRKLVGKSGK</sequence>
<dbReference type="InterPro" id="IPR001245">
    <property type="entry name" value="Ser-Thr/Tyr_kinase_cat_dom"/>
</dbReference>
<evidence type="ECO:0000256" key="4">
    <source>
        <dbReference type="SAM" id="Phobius"/>
    </source>
</evidence>
<dbReference type="PROSITE" id="PS50011">
    <property type="entry name" value="PROTEIN_KINASE_DOM"/>
    <property type="match status" value="1"/>
</dbReference>
<feature type="compositionally biased region" description="Basic and acidic residues" evidence="3">
    <location>
        <begin position="321"/>
        <end position="338"/>
    </location>
</feature>
<dbReference type="Gene3D" id="3.30.200.20">
    <property type="entry name" value="Phosphorylase Kinase, domain 1"/>
    <property type="match status" value="1"/>
</dbReference>
<comment type="caution">
    <text evidence="6">The sequence shown here is derived from an EMBL/GenBank/DDBJ whole genome shotgun (WGS) entry which is preliminary data.</text>
</comment>
<organism evidence="6 7">
    <name type="scientific">Lolium multiflorum</name>
    <name type="common">Italian ryegrass</name>
    <name type="synonym">Lolium perenne subsp. multiflorum</name>
    <dbReference type="NCBI Taxonomy" id="4521"/>
    <lineage>
        <taxon>Eukaryota</taxon>
        <taxon>Viridiplantae</taxon>
        <taxon>Streptophyta</taxon>
        <taxon>Embryophyta</taxon>
        <taxon>Tracheophyta</taxon>
        <taxon>Spermatophyta</taxon>
        <taxon>Magnoliopsida</taxon>
        <taxon>Liliopsida</taxon>
        <taxon>Poales</taxon>
        <taxon>Poaceae</taxon>
        <taxon>BOP clade</taxon>
        <taxon>Pooideae</taxon>
        <taxon>Poodae</taxon>
        <taxon>Poeae</taxon>
        <taxon>Poeae Chloroplast Group 2 (Poeae type)</taxon>
        <taxon>Loliodinae</taxon>
        <taxon>Loliinae</taxon>
        <taxon>Lolium</taxon>
    </lineage>
</organism>
<feature type="region of interest" description="Disordered" evidence="3">
    <location>
        <begin position="306"/>
        <end position="346"/>
    </location>
</feature>
<gene>
    <name evidence="6" type="ORF">QYE76_057925</name>
</gene>
<dbReference type="PANTHER" id="PTHR27005:SF383">
    <property type="entry name" value="PROTEIN KINASE DOMAIN-CONTAINING PROTEIN"/>
    <property type="match status" value="1"/>
</dbReference>
<feature type="domain" description="Protein kinase" evidence="5">
    <location>
        <begin position="13"/>
        <end position="284"/>
    </location>
</feature>
<dbReference type="Gene3D" id="1.10.510.10">
    <property type="entry name" value="Transferase(Phosphotransferase) domain 1"/>
    <property type="match status" value="2"/>
</dbReference>
<dbReference type="AlphaFoldDB" id="A0AAD8T4F9"/>
<keyword evidence="2" id="KW-0067">ATP-binding</keyword>
<feature type="transmembrane region" description="Helical" evidence="4">
    <location>
        <begin position="629"/>
        <end position="654"/>
    </location>
</feature>
<accession>A0AAD8T4F9</accession>
<evidence type="ECO:0000313" key="6">
    <source>
        <dbReference type="EMBL" id="KAK1669766.1"/>
    </source>
</evidence>
<dbReference type="InterPro" id="IPR011009">
    <property type="entry name" value="Kinase-like_dom_sf"/>
</dbReference>
<dbReference type="GO" id="GO:0005524">
    <property type="term" value="F:ATP binding"/>
    <property type="evidence" value="ECO:0007669"/>
    <property type="project" value="UniProtKB-KW"/>
</dbReference>
<keyword evidence="4" id="KW-1133">Transmembrane helix</keyword>
<dbReference type="InterPro" id="IPR000719">
    <property type="entry name" value="Prot_kinase_dom"/>
</dbReference>
<dbReference type="InterPro" id="IPR045274">
    <property type="entry name" value="WAK-like"/>
</dbReference>
<keyword evidence="7" id="KW-1185">Reference proteome</keyword>
<dbReference type="SUPFAM" id="SSF56112">
    <property type="entry name" value="Protein kinase-like (PK-like)"/>
    <property type="match status" value="2"/>
</dbReference>
<dbReference type="EMBL" id="JAUUTY010000003">
    <property type="protein sequence ID" value="KAK1669766.1"/>
    <property type="molecule type" value="Genomic_DNA"/>
</dbReference>
<evidence type="ECO:0000259" key="5">
    <source>
        <dbReference type="PROSITE" id="PS50011"/>
    </source>
</evidence>
<dbReference type="Pfam" id="PF07714">
    <property type="entry name" value="PK_Tyr_Ser-Thr"/>
    <property type="match status" value="1"/>
</dbReference>
<dbReference type="GO" id="GO:0004674">
    <property type="term" value="F:protein serine/threonine kinase activity"/>
    <property type="evidence" value="ECO:0007669"/>
    <property type="project" value="TreeGrafter"/>
</dbReference>